<proteinExistence type="predicted"/>
<keyword evidence="2" id="KW-1003">Cell membrane</keyword>
<feature type="compositionally biased region" description="Low complexity" evidence="6">
    <location>
        <begin position="14"/>
        <end position="25"/>
    </location>
</feature>
<organism evidence="9 10">
    <name type="scientific">Microterricola gilva</name>
    <dbReference type="NCBI Taxonomy" id="393267"/>
    <lineage>
        <taxon>Bacteria</taxon>
        <taxon>Bacillati</taxon>
        <taxon>Actinomycetota</taxon>
        <taxon>Actinomycetes</taxon>
        <taxon>Micrococcales</taxon>
        <taxon>Microbacteriaceae</taxon>
        <taxon>Microterricola</taxon>
    </lineage>
</organism>
<evidence type="ECO:0000256" key="1">
    <source>
        <dbReference type="ARBA" id="ARBA00004651"/>
    </source>
</evidence>
<evidence type="ECO:0000259" key="8">
    <source>
        <dbReference type="Pfam" id="PF06271"/>
    </source>
</evidence>
<reference evidence="9 10" key="1">
    <citation type="submission" date="2019-02" db="EMBL/GenBank/DDBJ databases">
        <title>Sequencing the genomes of 1000 actinobacteria strains.</title>
        <authorList>
            <person name="Klenk H.-P."/>
        </authorList>
    </citation>
    <scope>NUCLEOTIDE SEQUENCE [LARGE SCALE GENOMIC DNA]</scope>
    <source>
        <strain evidence="9 10">DSM 18319</strain>
    </source>
</reference>
<dbReference type="InterPro" id="IPR051791">
    <property type="entry name" value="Pra-immunoreactive"/>
</dbReference>
<protein>
    <submittedName>
        <fullName evidence="9">RDD family protein</fullName>
    </submittedName>
</protein>
<keyword evidence="5 7" id="KW-0472">Membrane</keyword>
<dbReference type="Proteomes" id="UP000291483">
    <property type="component" value="Unassembled WGS sequence"/>
</dbReference>
<keyword evidence="4 7" id="KW-1133">Transmembrane helix</keyword>
<gene>
    <name evidence="9" type="ORF">EV379_1613</name>
</gene>
<accession>A0A4V2GAR6</accession>
<dbReference type="EMBL" id="SHLC01000001">
    <property type="protein sequence ID" value="RZU65286.1"/>
    <property type="molecule type" value="Genomic_DNA"/>
</dbReference>
<dbReference type="PANTHER" id="PTHR36115:SF6">
    <property type="entry name" value="PROLINE-RICH ANTIGEN HOMOLOG"/>
    <property type="match status" value="1"/>
</dbReference>
<evidence type="ECO:0000256" key="6">
    <source>
        <dbReference type="SAM" id="MobiDB-lite"/>
    </source>
</evidence>
<keyword evidence="10" id="KW-1185">Reference proteome</keyword>
<dbReference type="InterPro" id="IPR016795">
    <property type="entry name" value="UCP021697"/>
</dbReference>
<dbReference type="Pfam" id="PF06271">
    <property type="entry name" value="RDD"/>
    <property type="match status" value="1"/>
</dbReference>
<feature type="transmembrane region" description="Helical" evidence="7">
    <location>
        <begin position="124"/>
        <end position="143"/>
    </location>
</feature>
<evidence type="ECO:0000313" key="10">
    <source>
        <dbReference type="Proteomes" id="UP000291483"/>
    </source>
</evidence>
<dbReference type="AlphaFoldDB" id="A0A4V2GAR6"/>
<feature type="domain" description="RDD" evidence="8">
    <location>
        <begin position="51"/>
        <end position="156"/>
    </location>
</feature>
<comment type="caution">
    <text evidence="9">The sequence shown here is derived from an EMBL/GenBank/DDBJ whole genome shotgun (WGS) entry which is preliminary data.</text>
</comment>
<dbReference type="GO" id="GO:0005886">
    <property type="term" value="C:plasma membrane"/>
    <property type="evidence" value="ECO:0007669"/>
    <property type="project" value="UniProtKB-SubCell"/>
</dbReference>
<evidence type="ECO:0000256" key="3">
    <source>
        <dbReference type="ARBA" id="ARBA00022692"/>
    </source>
</evidence>
<dbReference type="InterPro" id="IPR010432">
    <property type="entry name" value="RDD"/>
</dbReference>
<feature type="transmembrane region" description="Helical" evidence="7">
    <location>
        <begin position="81"/>
        <end position="103"/>
    </location>
</feature>
<sequence>MLQNQPLDRLVQMSASSSSRNSARRTFGELPPSRWPGERLGLPNEGAHSVARVGRRIGGIAIDWAIAMGISLFIAPYESLAYSFATMGVFALLQILAIATLGGSIGHRMCGMRLITLDGERVPLWRALVRTVLLVVVLPALVWDSDQRGFHDKVAGTVLIRA</sequence>
<evidence type="ECO:0000313" key="9">
    <source>
        <dbReference type="EMBL" id="RZU65286.1"/>
    </source>
</evidence>
<name>A0A4V2GAR6_9MICO</name>
<dbReference type="PANTHER" id="PTHR36115">
    <property type="entry name" value="PROLINE-RICH ANTIGEN HOMOLOG-RELATED"/>
    <property type="match status" value="1"/>
</dbReference>
<evidence type="ECO:0000256" key="2">
    <source>
        <dbReference type="ARBA" id="ARBA00022475"/>
    </source>
</evidence>
<evidence type="ECO:0000256" key="5">
    <source>
        <dbReference type="ARBA" id="ARBA00023136"/>
    </source>
</evidence>
<feature type="transmembrane region" description="Helical" evidence="7">
    <location>
        <begin position="57"/>
        <end position="75"/>
    </location>
</feature>
<comment type="subcellular location">
    <subcellularLocation>
        <location evidence="1">Cell membrane</location>
        <topology evidence="1">Multi-pass membrane protein</topology>
    </subcellularLocation>
</comment>
<evidence type="ECO:0000256" key="4">
    <source>
        <dbReference type="ARBA" id="ARBA00022989"/>
    </source>
</evidence>
<dbReference type="PIRSF" id="PIRSF021697">
    <property type="entry name" value="UCP021697"/>
    <property type="match status" value="1"/>
</dbReference>
<keyword evidence="3 7" id="KW-0812">Transmembrane</keyword>
<evidence type="ECO:0000256" key="7">
    <source>
        <dbReference type="SAM" id="Phobius"/>
    </source>
</evidence>
<feature type="region of interest" description="Disordered" evidence="6">
    <location>
        <begin position="1"/>
        <end position="32"/>
    </location>
</feature>